<gene>
    <name evidence="7" type="ORF">SAMN05660284_00110</name>
</gene>
<keyword evidence="4" id="KW-1133">Transmembrane helix</keyword>
<feature type="domain" description="HAMP" evidence="6">
    <location>
        <begin position="118"/>
        <end position="150"/>
    </location>
</feature>
<evidence type="ECO:0000259" key="5">
    <source>
        <dbReference type="PROSITE" id="PS50111"/>
    </source>
</evidence>
<dbReference type="PANTHER" id="PTHR32089:SF114">
    <property type="entry name" value="METHYL-ACCEPTING CHEMOTAXIS PROTEIN MCPB"/>
    <property type="match status" value="1"/>
</dbReference>
<dbReference type="Pfam" id="PF00015">
    <property type="entry name" value="MCPsignal"/>
    <property type="match status" value="1"/>
</dbReference>
<organism evidence="7 8">
    <name type="scientific">Formivibrio citricus</name>
    <dbReference type="NCBI Taxonomy" id="83765"/>
    <lineage>
        <taxon>Bacteria</taxon>
        <taxon>Pseudomonadati</taxon>
        <taxon>Pseudomonadota</taxon>
        <taxon>Betaproteobacteria</taxon>
        <taxon>Neisseriales</taxon>
        <taxon>Chitinibacteraceae</taxon>
        <taxon>Formivibrio</taxon>
    </lineage>
</organism>
<keyword evidence="4" id="KW-0472">Membrane</keyword>
<sequence>MKTLESGLFFLEKSFFNSIMKKLSAGLLALTLLLFLAAGAAYWTQNSILQILAKAGTGKEVLTQVASALNQGVYLFASLGIVAAVITVIMIVMIRMTVVATLNELCARFQINDREHCDLSADVPLKTHDEIRQFSEGYNTFQQSLRNLIGRLRTIGVNTALQSATVLQKLQDAQEKTRLQVTLFETLFESSNTITANVTHVSNDVKEIARVTATNLETAHASYNQLLDVTERIAQTSEKLSRFTVTVQELNRDSTSIKEIVALIKDISEQTNLLALNAAIEAARAGESGRGFAVVADEVRKLAQHTSEAANEITRNITGITGKVTTTLKESEEINHSTQLAREVVQKSSHDFNLMMGDFEKTAEQLARINTSMEALSATNSEIHTNACEIHHLNRVVIEKMDESVTASKLLNGITENMIGQVSLFKTGQGKFENVLRIAQRFHDEAATVIDALRQQGIDVFDRNYKPIPNTNPQKFNTAYDAAFARELQAKFDRDREDLGAIYALVVDVNGYLPLHHTEFSRPVTGNYETDLVYSRNKRFFNSNDTLVKRAKNTSEQYLLQTYTRDTGDIINDLSIPIYINGKHWGAYIVGIEPKKLLD</sequence>
<evidence type="ECO:0000256" key="4">
    <source>
        <dbReference type="SAM" id="Phobius"/>
    </source>
</evidence>
<name>A0A1I4V3W4_9NEIS</name>
<evidence type="ECO:0000259" key="6">
    <source>
        <dbReference type="PROSITE" id="PS50885"/>
    </source>
</evidence>
<comment type="similarity">
    <text evidence="2">Belongs to the methyl-accepting chemotaxis (MCP) protein family.</text>
</comment>
<dbReference type="STRING" id="83765.SAMN05660284_00110"/>
<dbReference type="RefSeq" id="WP_091189624.1">
    <property type="nucleotide sequence ID" value="NZ_FOVE01000001.1"/>
</dbReference>
<dbReference type="GO" id="GO:0016020">
    <property type="term" value="C:membrane"/>
    <property type="evidence" value="ECO:0007669"/>
    <property type="project" value="InterPro"/>
</dbReference>
<proteinExistence type="inferred from homology"/>
<dbReference type="InterPro" id="IPR003660">
    <property type="entry name" value="HAMP_dom"/>
</dbReference>
<dbReference type="SMART" id="SM00283">
    <property type="entry name" value="MA"/>
    <property type="match status" value="1"/>
</dbReference>
<protein>
    <submittedName>
        <fullName evidence="7">Methyl-accepting chemotaxis protein</fullName>
    </submittedName>
</protein>
<dbReference type="Proteomes" id="UP000242869">
    <property type="component" value="Unassembled WGS sequence"/>
</dbReference>
<evidence type="ECO:0000256" key="1">
    <source>
        <dbReference type="ARBA" id="ARBA00023224"/>
    </source>
</evidence>
<dbReference type="InterPro" id="IPR004089">
    <property type="entry name" value="MCPsignal_dom"/>
</dbReference>
<dbReference type="PANTHER" id="PTHR32089">
    <property type="entry name" value="METHYL-ACCEPTING CHEMOTAXIS PROTEIN MCPB"/>
    <property type="match status" value="1"/>
</dbReference>
<evidence type="ECO:0000256" key="3">
    <source>
        <dbReference type="PROSITE-ProRule" id="PRU00284"/>
    </source>
</evidence>
<dbReference type="SUPFAM" id="SSF58104">
    <property type="entry name" value="Methyl-accepting chemotaxis protein (MCP) signaling domain"/>
    <property type="match status" value="1"/>
</dbReference>
<reference evidence="8" key="1">
    <citation type="submission" date="2016-10" db="EMBL/GenBank/DDBJ databases">
        <authorList>
            <person name="Varghese N."/>
            <person name="Submissions S."/>
        </authorList>
    </citation>
    <scope>NUCLEOTIDE SEQUENCE [LARGE SCALE GENOMIC DNA]</scope>
    <source>
        <strain evidence="8">DSM 6150</strain>
    </source>
</reference>
<dbReference type="PROSITE" id="PS50111">
    <property type="entry name" value="CHEMOTAXIS_TRANSDUC_2"/>
    <property type="match status" value="1"/>
</dbReference>
<accession>A0A1I4V3W4</accession>
<dbReference type="EMBL" id="FOVE01000001">
    <property type="protein sequence ID" value="SFM95821.1"/>
    <property type="molecule type" value="Genomic_DNA"/>
</dbReference>
<evidence type="ECO:0000313" key="7">
    <source>
        <dbReference type="EMBL" id="SFM95821.1"/>
    </source>
</evidence>
<feature type="transmembrane region" description="Helical" evidence="4">
    <location>
        <begin position="73"/>
        <end position="94"/>
    </location>
</feature>
<evidence type="ECO:0000256" key="2">
    <source>
        <dbReference type="ARBA" id="ARBA00029447"/>
    </source>
</evidence>
<keyword evidence="4" id="KW-0812">Transmembrane</keyword>
<feature type="domain" description="Methyl-accepting transducer" evidence="5">
    <location>
        <begin position="155"/>
        <end position="391"/>
    </location>
</feature>
<evidence type="ECO:0000313" key="8">
    <source>
        <dbReference type="Proteomes" id="UP000242869"/>
    </source>
</evidence>
<dbReference type="OrthoDB" id="2489132at2"/>
<dbReference type="PROSITE" id="PS50885">
    <property type="entry name" value="HAMP"/>
    <property type="match status" value="1"/>
</dbReference>
<keyword evidence="1 3" id="KW-0807">Transducer</keyword>
<dbReference type="AlphaFoldDB" id="A0A1I4V3W4"/>
<dbReference type="GO" id="GO:0007165">
    <property type="term" value="P:signal transduction"/>
    <property type="evidence" value="ECO:0007669"/>
    <property type="project" value="UniProtKB-KW"/>
</dbReference>
<keyword evidence="8" id="KW-1185">Reference proteome</keyword>
<dbReference type="Gene3D" id="1.10.287.950">
    <property type="entry name" value="Methyl-accepting chemotaxis protein"/>
    <property type="match status" value="1"/>
</dbReference>